<organism evidence="1 2">
    <name type="scientific">Candidatus Sherwoodlollariibacterium unditelluris</name>
    <dbReference type="NCBI Taxonomy" id="1974757"/>
    <lineage>
        <taxon>Bacteria</taxon>
        <taxon>Pseudomonadati</taxon>
        <taxon>Candidatus Omnitrophota</taxon>
        <taxon>Candidatus Sherwoodlollariibacterium</taxon>
    </lineage>
</organism>
<dbReference type="CDD" id="cd05483">
    <property type="entry name" value="retropepsin_like_bacteria"/>
    <property type="match status" value="1"/>
</dbReference>
<dbReference type="InterPro" id="IPR021109">
    <property type="entry name" value="Peptidase_aspartic_dom_sf"/>
</dbReference>
<dbReference type="EMBL" id="PCRK01000006">
    <property type="protein sequence ID" value="PIP19925.1"/>
    <property type="molecule type" value="Genomic_DNA"/>
</dbReference>
<evidence type="ECO:0000313" key="1">
    <source>
        <dbReference type="EMBL" id="PIP19925.1"/>
    </source>
</evidence>
<evidence type="ECO:0000313" key="2">
    <source>
        <dbReference type="Proteomes" id="UP000231292"/>
    </source>
</evidence>
<dbReference type="InterPro" id="IPR011969">
    <property type="entry name" value="Clan_AA_Asp_peptidase_C"/>
</dbReference>
<proteinExistence type="predicted"/>
<name>A0A2G9YL16_9BACT</name>
<reference evidence="1 2" key="1">
    <citation type="submission" date="2017-09" db="EMBL/GenBank/DDBJ databases">
        <title>Depth-based differentiation of microbial function through sediment-hosted aquifers and enrichment of novel symbionts in the deep terrestrial subsurface.</title>
        <authorList>
            <person name="Probst A.J."/>
            <person name="Ladd B."/>
            <person name="Jarett J.K."/>
            <person name="Geller-Mcgrath D.E."/>
            <person name="Sieber C.M."/>
            <person name="Emerson J.B."/>
            <person name="Anantharaman K."/>
            <person name="Thomas B.C."/>
            <person name="Malmstrom R."/>
            <person name="Stieglmeier M."/>
            <person name="Klingl A."/>
            <person name="Woyke T."/>
            <person name="Ryan C.M."/>
            <person name="Banfield J.F."/>
        </authorList>
    </citation>
    <scope>NUCLEOTIDE SEQUENCE [LARGE SCALE GENOMIC DNA]</scope>
    <source>
        <strain evidence="1">CG23_combo_of_CG06-09_8_20_14_all_41_10</strain>
    </source>
</reference>
<comment type="caution">
    <text evidence="1">The sequence shown here is derived from an EMBL/GenBank/DDBJ whole genome shotgun (WGS) entry which is preliminary data.</text>
</comment>
<sequence length="231" mass="25553">MKIGQALYCFLFFLSILFSFAYADTLKLKNGRSIEGIIKKEDAESVDFEVGSGSVKFLKSEIADISKSSPKDSDSLRNRWQADKLNFDNKLAKQKAEEESKPRKASFSHDAKGMTIGVTLNNKVETTMVLDTGASLILLTRDTANKLGINLDKLKPDMKVQVADGRSVEAAHIVLDSVIVENSEARNVDASVLMDKKGDFGFGDGLLGMSFLKNFSFKIDQKEKKLTLEKL</sequence>
<protein>
    <recommendedName>
        <fullName evidence="3">TIGR02281 family clan AA aspartic protease</fullName>
    </recommendedName>
</protein>
<evidence type="ECO:0008006" key="3">
    <source>
        <dbReference type="Google" id="ProtNLM"/>
    </source>
</evidence>
<dbReference type="InterPro" id="IPR034122">
    <property type="entry name" value="Retropepsin-like_bacterial"/>
</dbReference>
<dbReference type="Gene3D" id="2.40.70.10">
    <property type="entry name" value="Acid Proteases"/>
    <property type="match status" value="1"/>
</dbReference>
<dbReference type="NCBIfam" id="TIGR02281">
    <property type="entry name" value="clan_AA_DTGA"/>
    <property type="match status" value="1"/>
</dbReference>
<dbReference type="SUPFAM" id="SSF50630">
    <property type="entry name" value="Acid proteases"/>
    <property type="match status" value="1"/>
</dbReference>
<gene>
    <name evidence="1" type="ORF">COX41_00305</name>
</gene>
<dbReference type="Proteomes" id="UP000231292">
    <property type="component" value="Unassembled WGS sequence"/>
</dbReference>
<accession>A0A2G9YL16</accession>
<dbReference type="AlphaFoldDB" id="A0A2G9YL16"/>
<dbReference type="Pfam" id="PF13975">
    <property type="entry name" value="gag-asp_proteas"/>
    <property type="match status" value="1"/>
</dbReference>